<reference evidence="1 2" key="1">
    <citation type="submission" date="2018-10" db="EMBL/GenBank/DDBJ databases">
        <title>Co-occurring genomic capacity for anaerobic methane metabolism and dissimilatory sulfite reduction discovered in the Korarchaeota.</title>
        <authorList>
            <person name="Mckay L.J."/>
            <person name="Dlakic M."/>
            <person name="Fields M.W."/>
            <person name="Delmont T.O."/>
            <person name="Eren A.M."/>
            <person name="Jay Z.J."/>
            <person name="Klingelsmith K.B."/>
            <person name="Rusch D.B."/>
            <person name="Inskeep W.P."/>
        </authorList>
    </citation>
    <scope>NUCLEOTIDE SEQUENCE [LARGE SCALE GENOMIC DNA]</scope>
    <source>
        <strain evidence="1 2">MDKW</strain>
    </source>
</reference>
<proteinExistence type="predicted"/>
<comment type="caution">
    <text evidence="1">The sequence shown here is derived from an EMBL/GenBank/DDBJ whole genome shotgun (WGS) entry which is preliminary data.</text>
</comment>
<organism evidence="1 2">
    <name type="scientific">Candidatus Methanodesulfokora washburnensis</name>
    <dbReference type="NCBI Taxonomy" id="2478471"/>
    <lineage>
        <taxon>Archaea</taxon>
        <taxon>Thermoproteota</taxon>
        <taxon>Candidatus Korarchaeia</taxon>
        <taxon>Candidatus Korarchaeia incertae sedis</taxon>
        <taxon>Candidatus Methanodesulfokora</taxon>
    </lineage>
</organism>
<evidence type="ECO:0000313" key="2">
    <source>
        <dbReference type="Proteomes" id="UP000277582"/>
    </source>
</evidence>
<sequence length="63" mass="7947">MREVCGTCKHFHWSEWANEPKYDTSYCDFRKRDEYVEDYCIAYERSLKNTIKYYMFKLGERRR</sequence>
<protein>
    <submittedName>
        <fullName evidence="1">Uncharacterized protein</fullName>
    </submittedName>
</protein>
<name>A0A3R9PDY4_9CREN</name>
<dbReference type="EMBL" id="RCOS01000177">
    <property type="protein sequence ID" value="RSN71264.1"/>
    <property type="molecule type" value="Genomic_DNA"/>
</dbReference>
<evidence type="ECO:0000313" key="1">
    <source>
        <dbReference type="EMBL" id="RSN71264.1"/>
    </source>
</evidence>
<gene>
    <name evidence="1" type="ORF">D6D85_16295</name>
</gene>
<dbReference type="Proteomes" id="UP000277582">
    <property type="component" value="Unassembled WGS sequence"/>
</dbReference>
<accession>A0A3R9PDY4</accession>
<keyword evidence="2" id="KW-1185">Reference proteome</keyword>
<dbReference type="AlphaFoldDB" id="A0A3R9PDY4"/>